<evidence type="ECO:0000313" key="2">
    <source>
        <dbReference type="Proteomes" id="UP000299102"/>
    </source>
</evidence>
<accession>A0A4C1TKX7</accession>
<reference evidence="1 2" key="1">
    <citation type="journal article" date="2019" name="Commun. Biol.">
        <title>The bagworm genome reveals a unique fibroin gene that provides high tensile strength.</title>
        <authorList>
            <person name="Kono N."/>
            <person name="Nakamura H."/>
            <person name="Ohtoshi R."/>
            <person name="Tomita M."/>
            <person name="Numata K."/>
            <person name="Arakawa K."/>
        </authorList>
    </citation>
    <scope>NUCLEOTIDE SEQUENCE [LARGE SCALE GENOMIC DNA]</scope>
</reference>
<name>A0A4C1TKX7_EUMVA</name>
<dbReference type="EMBL" id="BGZK01000061">
    <property type="protein sequence ID" value="GBP14038.1"/>
    <property type="molecule type" value="Genomic_DNA"/>
</dbReference>
<sequence length="104" mass="11496">MMKLRKKFSLSAKLYIPSLEFFVYRKACLGDMYVCPWISVSPWPTLGAGGGVAPAHIANARTVGMQRLVSYVLFLKPAASSAPIASDGKREPEQFFQKLPLQAF</sequence>
<evidence type="ECO:0000313" key="1">
    <source>
        <dbReference type="EMBL" id="GBP14038.1"/>
    </source>
</evidence>
<gene>
    <name evidence="1" type="ORF">EVAR_102722_1</name>
</gene>
<dbReference type="AlphaFoldDB" id="A0A4C1TKX7"/>
<organism evidence="1 2">
    <name type="scientific">Eumeta variegata</name>
    <name type="common">Bagworm moth</name>
    <name type="synonym">Eumeta japonica</name>
    <dbReference type="NCBI Taxonomy" id="151549"/>
    <lineage>
        <taxon>Eukaryota</taxon>
        <taxon>Metazoa</taxon>
        <taxon>Ecdysozoa</taxon>
        <taxon>Arthropoda</taxon>
        <taxon>Hexapoda</taxon>
        <taxon>Insecta</taxon>
        <taxon>Pterygota</taxon>
        <taxon>Neoptera</taxon>
        <taxon>Endopterygota</taxon>
        <taxon>Lepidoptera</taxon>
        <taxon>Glossata</taxon>
        <taxon>Ditrysia</taxon>
        <taxon>Tineoidea</taxon>
        <taxon>Psychidae</taxon>
        <taxon>Oiketicinae</taxon>
        <taxon>Eumeta</taxon>
    </lineage>
</organism>
<protein>
    <submittedName>
        <fullName evidence="1">Uncharacterized protein</fullName>
    </submittedName>
</protein>
<proteinExistence type="predicted"/>
<dbReference type="Proteomes" id="UP000299102">
    <property type="component" value="Unassembled WGS sequence"/>
</dbReference>
<comment type="caution">
    <text evidence="1">The sequence shown here is derived from an EMBL/GenBank/DDBJ whole genome shotgun (WGS) entry which is preliminary data.</text>
</comment>
<keyword evidence="2" id="KW-1185">Reference proteome</keyword>